<proteinExistence type="predicted"/>
<organism evidence="1">
    <name type="scientific">Siphoviridae sp. ctbvd11</name>
    <dbReference type="NCBI Taxonomy" id="2825567"/>
    <lineage>
        <taxon>Viruses</taxon>
        <taxon>Duplodnaviria</taxon>
        <taxon>Heunggongvirae</taxon>
        <taxon>Uroviricota</taxon>
        <taxon>Caudoviricetes</taxon>
    </lineage>
</organism>
<protein>
    <submittedName>
        <fullName evidence="1">Uncharacterized protein</fullName>
    </submittedName>
</protein>
<dbReference type="EMBL" id="BK015636">
    <property type="protein sequence ID" value="DAE17126.1"/>
    <property type="molecule type" value="Genomic_DNA"/>
</dbReference>
<reference evidence="1" key="1">
    <citation type="journal article" date="2021" name="Proc. Natl. Acad. Sci. U.S.A.">
        <title>A Catalog of Tens of Thousands of Viruses from Human Metagenomes Reveals Hidden Associations with Chronic Diseases.</title>
        <authorList>
            <person name="Tisza M.J."/>
            <person name="Buck C.B."/>
        </authorList>
    </citation>
    <scope>NUCLEOTIDE SEQUENCE</scope>
    <source>
        <strain evidence="1">Ctbvd11</strain>
    </source>
</reference>
<name>A0A8S5QCW0_9CAUD</name>
<evidence type="ECO:0000313" key="1">
    <source>
        <dbReference type="EMBL" id="DAE17126.1"/>
    </source>
</evidence>
<sequence length="349" mass="38846">MAKKINLTSGSIFAGNPITFTIQPETLDSPSFHRVIIEVNFDNGGSYETVKLTVPVTTEGNNVALDVSSALRIPLDNFPYTATTKTFPLVRWYIKAYDEYMNKNGEVHSGVGEVYYPQKPVAGTDTDLRCIAGAMSDMERILSNPSPAVKDFSRKPTSIPEVTVVGESFSYPVSYASSQILASSTALTAPTSSEQKITKEGSQTIGGHALYALPSSEAENRSTFRFINARGCLESINIPKAYSKKLSVETTPYTIAVQETFNTFSRSAIKKQNNRESWLYQSDPLDTAWLYWYLHEFLMSEHVWLKVKDTWLSCTITQEDEITISDNTTQNMYSVSFTAKLDINGSPYL</sequence>
<accession>A0A8S5QCW0</accession>